<proteinExistence type="predicted"/>
<organism evidence="1 2">
    <name type="scientific">Eumeta variegata</name>
    <name type="common">Bagworm moth</name>
    <name type="synonym">Eumeta japonica</name>
    <dbReference type="NCBI Taxonomy" id="151549"/>
    <lineage>
        <taxon>Eukaryota</taxon>
        <taxon>Metazoa</taxon>
        <taxon>Ecdysozoa</taxon>
        <taxon>Arthropoda</taxon>
        <taxon>Hexapoda</taxon>
        <taxon>Insecta</taxon>
        <taxon>Pterygota</taxon>
        <taxon>Neoptera</taxon>
        <taxon>Endopterygota</taxon>
        <taxon>Lepidoptera</taxon>
        <taxon>Glossata</taxon>
        <taxon>Ditrysia</taxon>
        <taxon>Tineoidea</taxon>
        <taxon>Psychidae</taxon>
        <taxon>Oiketicinae</taxon>
        <taxon>Eumeta</taxon>
    </lineage>
</organism>
<accession>A0A4C1UV44</accession>
<evidence type="ECO:0000313" key="2">
    <source>
        <dbReference type="Proteomes" id="UP000299102"/>
    </source>
</evidence>
<gene>
    <name evidence="1" type="ORF">EVAR_79213_1</name>
</gene>
<evidence type="ECO:0000313" key="1">
    <source>
        <dbReference type="EMBL" id="GBP29664.1"/>
    </source>
</evidence>
<protein>
    <submittedName>
        <fullName evidence="1">Uncharacterized protein</fullName>
    </submittedName>
</protein>
<comment type="caution">
    <text evidence="1">The sequence shown here is derived from an EMBL/GenBank/DDBJ whole genome shotgun (WGS) entry which is preliminary data.</text>
</comment>
<sequence>MALCGRAMLWLTWLQHQNGPARKVQSSGAPSSPSPFLVLQIFNPTQEAGNVVCAVSRKDKCRNSDVRERCGLKEDVVARAGGDLAPAPKSDYDPSCTHDSHLKPIRPKSRVQFQFKAGSQSREYVLLGNMTCGLLQKR</sequence>
<dbReference type="Proteomes" id="UP000299102">
    <property type="component" value="Unassembled WGS sequence"/>
</dbReference>
<reference evidence="1 2" key="1">
    <citation type="journal article" date="2019" name="Commun. Biol.">
        <title>The bagworm genome reveals a unique fibroin gene that provides high tensile strength.</title>
        <authorList>
            <person name="Kono N."/>
            <person name="Nakamura H."/>
            <person name="Ohtoshi R."/>
            <person name="Tomita M."/>
            <person name="Numata K."/>
            <person name="Arakawa K."/>
        </authorList>
    </citation>
    <scope>NUCLEOTIDE SEQUENCE [LARGE SCALE GENOMIC DNA]</scope>
</reference>
<name>A0A4C1UV44_EUMVA</name>
<dbReference type="OrthoDB" id="425681at2759"/>
<keyword evidence="2" id="KW-1185">Reference proteome</keyword>
<dbReference type="EMBL" id="BGZK01000222">
    <property type="protein sequence ID" value="GBP29664.1"/>
    <property type="molecule type" value="Genomic_DNA"/>
</dbReference>
<dbReference type="AlphaFoldDB" id="A0A4C1UV44"/>